<keyword evidence="4" id="KW-1185">Reference proteome</keyword>
<protein>
    <recommendedName>
        <fullName evidence="2">NLP1-9 GAF domain-containing protein</fullName>
    </recommendedName>
</protein>
<evidence type="ECO:0000313" key="3">
    <source>
        <dbReference type="EMBL" id="KAK9029991.1"/>
    </source>
</evidence>
<feature type="domain" description="NLP1-9 GAF" evidence="2">
    <location>
        <begin position="2"/>
        <end position="79"/>
    </location>
</feature>
<evidence type="ECO:0000313" key="4">
    <source>
        <dbReference type="Proteomes" id="UP001396334"/>
    </source>
</evidence>
<evidence type="ECO:0000259" key="2">
    <source>
        <dbReference type="Pfam" id="PF22922"/>
    </source>
</evidence>
<dbReference type="Pfam" id="PF22922">
    <property type="entry name" value="GAF_NLP"/>
    <property type="match status" value="1"/>
</dbReference>
<proteinExistence type="predicted"/>
<gene>
    <name evidence="3" type="ORF">V6N11_031429</name>
</gene>
<accession>A0ABR2SY96</accession>
<comment type="caution">
    <text evidence="3">The sequence shown here is derived from an EMBL/GenBank/DDBJ whole genome shotgun (WGS) entry which is preliminary data.</text>
</comment>
<dbReference type="PANTHER" id="PTHR32002">
    <property type="entry name" value="PROTEIN NLP8"/>
    <property type="match status" value="1"/>
</dbReference>
<dbReference type="EMBL" id="JBBPBN010000010">
    <property type="protein sequence ID" value="KAK9029991.1"/>
    <property type="molecule type" value="Genomic_DNA"/>
</dbReference>
<reference evidence="3 4" key="1">
    <citation type="journal article" date="2024" name="G3 (Bethesda)">
        <title>Genome assembly of Hibiscus sabdariffa L. provides insights into metabolisms of medicinal natural products.</title>
        <authorList>
            <person name="Kim T."/>
        </authorList>
    </citation>
    <scope>NUCLEOTIDE SEQUENCE [LARGE SCALE GENOMIC DNA]</scope>
    <source>
        <strain evidence="3">TK-2024</strain>
        <tissue evidence="3">Old leaves</tissue>
    </source>
</reference>
<dbReference type="PANTHER" id="PTHR32002:SF41">
    <property type="entry name" value="PROTEIN NLP8"/>
    <property type="match status" value="1"/>
</dbReference>
<dbReference type="Proteomes" id="UP001396334">
    <property type="component" value="Unassembled WGS sequence"/>
</dbReference>
<feature type="region of interest" description="Disordered" evidence="1">
    <location>
        <begin position="93"/>
        <end position="128"/>
    </location>
</feature>
<evidence type="ECO:0000256" key="1">
    <source>
        <dbReference type="SAM" id="MobiDB-lite"/>
    </source>
</evidence>
<organism evidence="3 4">
    <name type="scientific">Hibiscus sabdariffa</name>
    <name type="common">roselle</name>
    <dbReference type="NCBI Taxonomy" id="183260"/>
    <lineage>
        <taxon>Eukaryota</taxon>
        <taxon>Viridiplantae</taxon>
        <taxon>Streptophyta</taxon>
        <taxon>Embryophyta</taxon>
        <taxon>Tracheophyta</taxon>
        <taxon>Spermatophyta</taxon>
        <taxon>Magnoliopsida</taxon>
        <taxon>eudicotyledons</taxon>
        <taxon>Gunneridae</taxon>
        <taxon>Pentapetalae</taxon>
        <taxon>rosids</taxon>
        <taxon>malvids</taxon>
        <taxon>Malvales</taxon>
        <taxon>Malvaceae</taxon>
        <taxon>Malvoideae</taxon>
        <taxon>Hibiscus</taxon>
    </lineage>
</organism>
<name>A0ABR2SY96_9ROSI</name>
<dbReference type="InterPro" id="IPR055081">
    <property type="entry name" value="NLP1-9_GAF"/>
</dbReference>
<dbReference type="InterPro" id="IPR045012">
    <property type="entry name" value="NLP"/>
</dbReference>
<sequence length="204" mass="22927">MEHYLEEGHGVAGKVLRSNHLFFSTDVKMYDISDYSLAHHVAIRLRSTYTSDDDYILELFLPINLQASSEQQLLLNNLWRGSDMELCADSKVKSNDRVPNVSNSRTDGKEVDGPLEQATSGPRRQIEKRTATEKNLSLSVLQQHFSGSLKDAAKSLGGIDAGLALVLHLRKWNHRWLQDSDSHFIFWGSSSLAAADEIDFIRIA</sequence>